<evidence type="ECO:0000313" key="2">
    <source>
        <dbReference type="EMBL" id="OEU18160.1"/>
    </source>
</evidence>
<dbReference type="AlphaFoldDB" id="A0A1E7FJ12"/>
<dbReference type="EMBL" id="KV784357">
    <property type="protein sequence ID" value="OEU18160.1"/>
    <property type="molecule type" value="Genomic_DNA"/>
</dbReference>
<accession>A0A1E7FJ12</accession>
<gene>
    <name evidence="2" type="ORF">FRACYDRAFT_238592</name>
</gene>
<feature type="compositionally biased region" description="Acidic residues" evidence="1">
    <location>
        <begin position="186"/>
        <end position="198"/>
    </location>
</feature>
<keyword evidence="3" id="KW-1185">Reference proteome</keyword>
<name>A0A1E7FJ12_9STRA</name>
<dbReference type="InParanoid" id="A0A1E7FJ12"/>
<feature type="compositionally biased region" description="Polar residues" evidence="1">
    <location>
        <begin position="13"/>
        <end position="24"/>
    </location>
</feature>
<organism evidence="2 3">
    <name type="scientific">Fragilariopsis cylindrus CCMP1102</name>
    <dbReference type="NCBI Taxonomy" id="635003"/>
    <lineage>
        <taxon>Eukaryota</taxon>
        <taxon>Sar</taxon>
        <taxon>Stramenopiles</taxon>
        <taxon>Ochrophyta</taxon>
        <taxon>Bacillariophyta</taxon>
        <taxon>Bacillariophyceae</taxon>
        <taxon>Bacillariophycidae</taxon>
        <taxon>Bacillariales</taxon>
        <taxon>Bacillariaceae</taxon>
        <taxon>Fragilariopsis</taxon>
    </lineage>
</organism>
<reference evidence="2 3" key="1">
    <citation type="submission" date="2016-09" db="EMBL/GenBank/DDBJ databases">
        <title>Extensive genetic diversity and differential bi-allelic expression allows diatom success in the polar Southern Ocean.</title>
        <authorList>
            <consortium name="DOE Joint Genome Institute"/>
            <person name="Mock T."/>
            <person name="Otillar R.P."/>
            <person name="Strauss J."/>
            <person name="Dupont C."/>
            <person name="Frickenhaus S."/>
            <person name="Maumus F."/>
            <person name="Mcmullan M."/>
            <person name="Sanges R."/>
            <person name="Schmutz J."/>
            <person name="Toseland A."/>
            <person name="Valas R."/>
            <person name="Veluchamy A."/>
            <person name="Ward B.J."/>
            <person name="Allen A."/>
            <person name="Barry K."/>
            <person name="Falciatore A."/>
            <person name="Ferrante M."/>
            <person name="Fortunato A.E."/>
            <person name="Gloeckner G."/>
            <person name="Gruber A."/>
            <person name="Hipkin R."/>
            <person name="Janech M."/>
            <person name="Kroth P."/>
            <person name="Leese F."/>
            <person name="Lindquist E."/>
            <person name="Lyon B.R."/>
            <person name="Martin J."/>
            <person name="Mayer C."/>
            <person name="Parker M."/>
            <person name="Quesneville H."/>
            <person name="Raymond J."/>
            <person name="Uhlig C."/>
            <person name="Valentin K.U."/>
            <person name="Worden A.Z."/>
            <person name="Armbrust E.V."/>
            <person name="Bowler C."/>
            <person name="Green B."/>
            <person name="Moulton V."/>
            <person name="Van Oosterhout C."/>
            <person name="Grigoriev I."/>
        </authorList>
    </citation>
    <scope>NUCLEOTIDE SEQUENCE [LARGE SCALE GENOMIC DNA]</scope>
    <source>
        <strain evidence="2 3">CCMP1102</strain>
    </source>
</reference>
<dbReference type="Proteomes" id="UP000095751">
    <property type="component" value="Unassembled WGS sequence"/>
</dbReference>
<evidence type="ECO:0000256" key="1">
    <source>
        <dbReference type="SAM" id="MobiDB-lite"/>
    </source>
</evidence>
<feature type="region of interest" description="Disordered" evidence="1">
    <location>
        <begin position="1"/>
        <end position="35"/>
    </location>
</feature>
<sequence>MTPLDAENRSARSDGSSSLPSSVINDRDGHNNSVMDVSKRDIIMSSRSYNDINHFSTSTSTFAVDICSQLSTAKKYTTMVVHPKDTDTGDEVSSTTSERLLEKSLLEEQEQEQEDLGSTVVAYDNKSNDFSSRKRCRSSVVRFAQKVAVSEVIMIHKMKTNVKKNTNNPTRHKQHQSDTNSSNGSVEEEGTEEEEEDSATSSSSSSALWYTPQELRRIQQSVVVAVRNYENEVGRLTRTHNNEVDLDDLDYIDSNSLDRFCLHKRKRRRMVRNQMLDTCYAVKEFVASTTKTTASRTTTAFQNHDHHQEMMLSQLLQRYSSPMVLEAVQSASLSLPSSASASASLS</sequence>
<feature type="compositionally biased region" description="Basic and acidic residues" evidence="1">
    <location>
        <begin position="1"/>
        <end position="12"/>
    </location>
</feature>
<dbReference type="KEGG" id="fcy:FRACYDRAFT_238592"/>
<protein>
    <submittedName>
        <fullName evidence="2">Uncharacterized protein</fullName>
    </submittedName>
</protein>
<proteinExistence type="predicted"/>
<feature type="region of interest" description="Disordered" evidence="1">
    <location>
        <begin position="159"/>
        <end position="207"/>
    </location>
</feature>
<evidence type="ECO:0000313" key="3">
    <source>
        <dbReference type="Proteomes" id="UP000095751"/>
    </source>
</evidence>